<dbReference type="InterPro" id="IPR011604">
    <property type="entry name" value="PDDEXK-like_dom_sf"/>
</dbReference>
<evidence type="ECO:0000313" key="3">
    <source>
        <dbReference type="EMBL" id="URI11033.1"/>
    </source>
</evidence>
<dbReference type="RefSeq" id="WP_250199231.1">
    <property type="nucleotide sequence ID" value="NZ_CP097636.1"/>
</dbReference>
<dbReference type="CDD" id="cd22343">
    <property type="entry name" value="PDDEXK_lambda_exonuclease-like"/>
    <property type="match status" value="1"/>
</dbReference>
<keyword evidence="4" id="KW-1185">Reference proteome</keyword>
<dbReference type="InterPro" id="IPR019080">
    <property type="entry name" value="YqaJ_viral_recombinase"/>
</dbReference>
<name>A0ABY4SCH6_AQUTE</name>
<dbReference type="InterPro" id="IPR051703">
    <property type="entry name" value="NF-kappa-B_Signaling_Reg"/>
</dbReference>
<feature type="compositionally biased region" description="Pro residues" evidence="1">
    <location>
        <begin position="263"/>
        <end position="281"/>
    </location>
</feature>
<dbReference type="EMBL" id="CP097636">
    <property type="protein sequence ID" value="URI11033.1"/>
    <property type="molecule type" value="Genomic_DNA"/>
</dbReference>
<sequence>MMLQPFVPPGMLLSLAPQGSEEWLAARRGVITASNFRICRERLKGTPEKIDKKTGEITPAVRGDYSKAARLYAMNVAREIVGGLAPGLFQTQAMARGKTEESFARIAYEATTGALVDEAGFLYTEDRKYGCSVDGLVFEEHRGGTEIKLMVSSDTLFTALIDGDISEFIDQCHGNIWLWHLDWIDLILWAPDMPGDLKLKVIRIERDDDYIEALQADLTEFDAMVQGYVAKLRAAICEAAEIPDDVLDEEPEGNAATVAELPAAPPAAAPAPAASPAPAPKPAQAAPGPVAIPLDIFG</sequence>
<dbReference type="InterPro" id="IPR011335">
    <property type="entry name" value="Restrct_endonuc-II-like"/>
</dbReference>
<gene>
    <name evidence="3" type="ORF">MW290_18870</name>
</gene>
<dbReference type="PANTHER" id="PTHR46609">
    <property type="entry name" value="EXONUCLEASE, PHAGE-TYPE/RECB, C-TERMINAL DOMAIN-CONTAINING PROTEIN"/>
    <property type="match status" value="1"/>
</dbReference>
<evidence type="ECO:0000259" key="2">
    <source>
        <dbReference type="Pfam" id="PF09588"/>
    </source>
</evidence>
<dbReference type="SUPFAM" id="SSF52980">
    <property type="entry name" value="Restriction endonuclease-like"/>
    <property type="match status" value="1"/>
</dbReference>
<feature type="domain" description="YqaJ viral recombinase" evidence="2">
    <location>
        <begin position="22"/>
        <end position="155"/>
    </location>
</feature>
<reference evidence="3" key="1">
    <citation type="submission" date="2022-05" db="EMBL/GenBank/DDBJ databases">
        <title>An RpoN-dependent PEP-CTERM gene is involved in floc formation of an Aquincola tertiaricarbonis strain.</title>
        <authorList>
            <person name="Qiu D."/>
            <person name="Xia M."/>
        </authorList>
    </citation>
    <scope>NUCLEOTIDE SEQUENCE</scope>
    <source>
        <strain evidence="3">RN12</strain>
    </source>
</reference>
<feature type="region of interest" description="Disordered" evidence="1">
    <location>
        <begin position="263"/>
        <end position="286"/>
    </location>
</feature>
<dbReference type="Pfam" id="PF09588">
    <property type="entry name" value="YqaJ"/>
    <property type="match status" value="1"/>
</dbReference>
<organism evidence="3 4">
    <name type="scientific">Aquincola tertiaricarbonis</name>
    <dbReference type="NCBI Taxonomy" id="391953"/>
    <lineage>
        <taxon>Bacteria</taxon>
        <taxon>Pseudomonadati</taxon>
        <taxon>Pseudomonadota</taxon>
        <taxon>Betaproteobacteria</taxon>
        <taxon>Burkholderiales</taxon>
        <taxon>Sphaerotilaceae</taxon>
        <taxon>Aquincola</taxon>
    </lineage>
</organism>
<evidence type="ECO:0000256" key="1">
    <source>
        <dbReference type="SAM" id="MobiDB-lite"/>
    </source>
</evidence>
<accession>A0ABY4SCH6</accession>
<protein>
    <submittedName>
        <fullName evidence="3">YqaJ viral recombinase family protein</fullName>
    </submittedName>
</protein>
<evidence type="ECO:0000313" key="4">
    <source>
        <dbReference type="Proteomes" id="UP001056201"/>
    </source>
</evidence>
<dbReference type="PANTHER" id="PTHR46609:SF6">
    <property type="entry name" value="EXONUCLEASE, PHAGE-TYPE_RECB, C-TERMINAL DOMAIN-CONTAINING PROTEIN-RELATED"/>
    <property type="match status" value="1"/>
</dbReference>
<proteinExistence type="predicted"/>
<dbReference type="Gene3D" id="3.90.320.10">
    <property type="match status" value="1"/>
</dbReference>
<dbReference type="Proteomes" id="UP001056201">
    <property type="component" value="Chromosome 2"/>
</dbReference>